<name>A0A183BVP6_GLOPA</name>
<keyword evidence="2" id="KW-0833">Ubl conjugation pathway</keyword>
<dbReference type="WBParaSite" id="GPLIN_000468400">
    <property type="protein sequence ID" value="GPLIN_000468400"/>
    <property type="gene ID" value="GPLIN_000468400"/>
</dbReference>
<dbReference type="Gene3D" id="1.20.1310.10">
    <property type="entry name" value="Cullin Repeats"/>
    <property type="match status" value="1"/>
</dbReference>
<reference evidence="4" key="1">
    <citation type="submission" date="2014-05" db="EMBL/GenBank/DDBJ databases">
        <title>The genome and life-stage specific transcriptomes of Globodera pallida elucidate key aspects of plant parasitism by a cyst nematode.</title>
        <authorList>
            <person name="Cotton J.A."/>
            <person name="Lilley C.J."/>
            <person name="Jones L.M."/>
            <person name="Kikuchi T."/>
            <person name="Reid A.J."/>
            <person name="Thorpe P."/>
            <person name="Tsai I.J."/>
            <person name="Beasley H."/>
            <person name="Blok V."/>
            <person name="Cock P.J.A."/>
            <person name="Van den Akker S.E."/>
            <person name="Holroyd N."/>
            <person name="Hunt M."/>
            <person name="Mantelin S."/>
            <person name="Naghra H."/>
            <person name="Pain A."/>
            <person name="Palomares-Rius J.E."/>
            <person name="Zarowiecki M."/>
            <person name="Berriman M."/>
            <person name="Jones J.T."/>
            <person name="Urwin P.E."/>
        </authorList>
    </citation>
    <scope>NUCLEOTIDE SEQUENCE [LARGE SCALE GENOMIC DNA]</scope>
    <source>
        <strain evidence="4">Lindley</strain>
    </source>
</reference>
<proteinExistence type="inferred from homology"/>
<dbReference type="Pfam" id="PF00888">
    <property type="entry name" value="Cullin"/>
    <property type="match status" value="1"/>
</dbReference>
<comment type="similarity">
    <text evidence="1">Belongs to the cullin family.</text>
</comment>
<dbReference type="InterPro" id="IPR001373">
    <property type="entry name" value="Cullin_N"/>
</dbReference>
<reference evidence="5" key="2">
    <citation type="submission" date="2016-06" db="UniProtKB">
        <authorList>
            <consortium name="WormBaseParasite"/>
        </authorList>
    </citation>
    <scope>IDENTIFICATION</scope>
</reference>
<evidence type="ECO:0000256" key="1">
    <source>
        <dbReference type="ARBA" id="ARBA00006019"/>
    </source>
</evidence>
<accession>A0A183BVP6</accession>
<dbReference type="InterPro" id="IPR016159">
    <property type="entry name" value="Cullin_repeat-like_dom_sf"/>
</dbReference>
<organism evidence="4 5">
    <name type="scientific">Globodera pallida</name>
    <name type="common">Potato cyst nematode worm</name>
    <name type="synonym">Heterodera pallida</name>
    <dbReference type="NCBI Taxonomy" id="36090"/>
    <lineage>
        <taxon>Eukaryota</taxon>
        <taxon>Metazoa</taxon>
        <taxon>Ecdysozoa</taxon>
        <taxon>Nematoda</taxon>
        <taxon>Chromadorea</taxon>
        <taxon>Rhabditida</taxon>
        <taxon>Tylenchina</taxon>
        <taxon>Tylenchomorpha</taxon>
        <taxon>Tylenchoidea</taxon>
        <taxon>Heteroderidae</taxon>
        <taxon>Heteroderinae</taxon>
        <taxon>Globodera</taxon>
    </lineage>
</organism>
<dbReference type="GO" id="GO:0031625">
    <property type="term" value="F:ubiquitin protein ligase binding"/>
    <property type="evidence" value="ECO:0007669"/>
    <property type="project" value="InterPro"/>
</dbReference>
<dbReference type="Proteomes" id="UP000050741">
    <property type="component" value="Unassembled WGS sequence"/>
</dbReference>
<protein>
    <submittedName>
        <fullName evidence="5">Cullin domain-containing protein</fullName>
    </submittedName>
</protein>
<evidence type="ECO:0000313" key="5">
    <source>
        <dbReference type="WBParaSite" id="GPLIN_000468400"/>
    </source>
</evidence>
<evidence type="ECO:0000313" key="4">
    <source>
        <dbReference type="Proteomes" id="UP000050741"/>
    </source>
</evidence>
<dbReference type="GO" id="GO:0006511">
    <property type="term" value="P:ubiquitin-dependent protein catabolic process"/>
    <property type="evidence" value="ECO:0007669"/>
    <property type="project" value="InterPro"/>
</dbReference>
<evidence type="ECO:0000259" key="3">
    <source>
        <dbReference type="Pfam" id="PF00888"/>
    </source>
</evidence>
<feature type="domain" description="Cullin N-terminal" evidence="3">
    <location>
        <begin position="36"/>
        <end position="143"/>
    </location>
</feature>
<dbReference type="AlphaFoldDB" id="A0A183BVP6"/>
<evidence type="ECO:0000256" key="2">
    <source>
        <dbReference type="ARBA" id="ARBA00022786"/>
    </source>
</evidence>
<sequence>MCTKPHSWWWRRDDFIAKPYKHWEVLKKAIEELLLKCTSSLKELVNQHLQTRIREAVVESIKARCFFEILNRVWTDYSKSMIMIKDILLYFDRRITKPNIETVRQLGMRIFREEIVEYPVINEQLKATFIGMLSLHRQKNISEWLVNRTLIEDKQNGLTPYSLIG</sequence>
<dbReference type="SUPFAM" id="SSF74788">
    <property type="entry name" value="Cullin repeat-like"/>
    <property type="match status" value="1"/>
</dbReference>
<keyword evidence="4" id="KW-1185">Reference proteome</keyword>